<gene>
    <name evidence="1" type="ORF">BDN72DRAFT_960956</name>
</gene>
<keyword evidence="2" id="KW-1185">Reference proteome</keyword>
<reference evidence="1 2" key="1">
    <citation type="journal article" date="2019" name="Nat. Ecol. Evol.">
        <title>Megaphylogeny resolves global patterns of mushroom evolution.</title>
        <authorList>
            <person name="Varga T."/>
            <person name="Krizsan K."/>
            <person name="Foldi C."/>
            <person name="Dima B."/>
            <person name="Sanchez-Garcia M."/>
            <person name="Sanchez-Ramirez S."/>
            <person name="Szollosi G.J."/>
            <person name="Szarkandi J.G."/>
            <person name="Papp V."/>
            <person name="Albert L."/>
            <person name="Andreopoulos W."/>
            <person name="Angelini C."/>
            <person name="Antonin V."/>
            <person name="Barry K.W."/>
            <person name="Bougher N.L."/>
            <person name="Buchanan P."/>
            <person name="Buyck B."/>
            <person name="Bense V."/>
            <person name="Catcheside P."/>
            <person name="Chovatia M."/>
            <person name="Cooper J."/>
            <person name="Damon W."/>
            <person name="Desjardin D."/>
            <person name="Finy P."/>
            <person name="Geml J."/>
            <person name="Haridas S."/>
            <person name="Hughes K."/>
            <person name="Justo A."/>
            <person name="Karasinski D."/>
            <person name="Kautmanova I."/>
            <person name="Kiss B."/>
            <person name="Kocsube S."/>
            <person name="Kotiranta H."/>
            <person name="LaButti K.M."/>
            <person name="Lechner B.E."/>
            <person name="Liimatainen K."/>
            <person name="Lipzen A."/>
            <person name="Lukacs Z."/>
            <person name="Mihaltcheva S."/>
            <person name="Morgado L.N."/>
            <person name="Niskanen T."/>
            <person name="Noordeloos M.E."/>
            <person name="Ohm R.A."/>
            <person name="Ortiz-Santana B."/>
            <person name="Ovrebo C."/>
            <person name="Racz N."/>
            <person name="Riley R."/>
            <person name="Savchenko A."/>
            <person name="Shiryaev A."/>
            <person name="Soop K."/>
            <person name="Spirin V."/>
            <person name="Szebenyi C."/>
            <person name="Tomsovsky M."/>
            <person name="Tulloss R.E."/>
            <person name="Uehling J."/>
            <person name="Grigoriev I.V."/>
            <person name="Vagvolgyi C."/>
            <person name="Papp T."/>
            <person name="Martin F.M."/>
            <person name="Miettinen O."/>
            <person name="Hibbett D.S."/>
            <person name="Nagy L.G."/>
        </authorList>
    </citation>
    <scope>NUCLEOTIDE SEQUENCE [LARGE SCALE GENOMIC DNA]</scope>
    <source>
        <strain evidence="1 2">NL-1719</strain>
    </source>
</reference>
<proteinExistence type="predicted"/>
<dbReference type="Proteomes" id="UP000308600">
    <property type="component" value="Unassembled WGS sequence"/>
</dbReference>
<sequence length="571" mass="64370">MPPISDIPSLNDAHDIATERQRIDAEIAQLESRILTLKASRNTLTAIARLLPEITQEIFVLASRSSGFREIGKTSLLISWVCHGWRTLAHQTSELWSYVDFNNVTWMETALSRTQNRHLSFSLFILPQYSGDPSKLASLCLGNLTRTVILELKPTGYNFAPPPSFWTTPVPYLVRLSLESLSLPTNLFSGVLPALQRLSLHSCELDWDDLPLPPGLKSLSITNSVSKVSASTLSQKLRIIGTGLESITIRDSLLSTVDTLVSRSSHTRQELLNLDTLIINEQHALPVAFILNQLSLPSRLAMTNIVVHGNVDQFDVARAFVASRGMTKWPVKELDVNVQEEAIEIVATEQSPSANLGIDEDGEIDETRQVNYVSFRHDVFQDVPDFDSFFDIFPFPPIRKLDLSGGHFARYGPEVVNYFHEKGDVRHLDVSIFYIPTFTSVIYDQTEFFRQFTGYDIDAEVGSLEGGGGGLDNKSKEGCVDCSSFKNLITLDIYGDNDEEYHFARDYYEVLREWLLWRRLMGIGVKTLVFRDMNIPPKDYLKALYEGVVDQFECVSVREMEDESNALPFDP</sequence>
<accession>A0ACD3APB5</accession>
<organism evidence="1 2">
    <name type="scientific">Pluteus cervinus</name>
    <dbReference type="NCBI Taxonomy" id="181527"/>
    <lineage>
        <taxon>Eukaryota</taxon>
        <taxon>Fungi</taxon>
        <taxon>Dikarya</taxon>
        <taxon>Basidiomycota</taxon>
        <taxon>Agaricomycotina</taxon>
        <taxon>Agaricomycetes</taxon>
        <taxon>Agaricomycetidae</taxon>
        <taxon>Agaricales</taxon>
        <taxon>Pluteineae</taxon>
        <taxon>Pluteaceae</taxon>
        <taxon>Pluteus</taxon>
    </lineage>
</organism>
<name>A0ACD3APB5_9AGAR</name>
<protein>
    <submittedName>
        <fullName evidence="1">Uncharacterized protein</fullName>
    </submittedName>
</protein>
<evidence type="ECO:0000313" key="1">
    <source>
        <dbReference type="EMBL" id="TFK67509.1"/>
    </source>
</evidence>
<evidence type="ECO:0000313" key="2">
    <source>
        <dbReference type="Proteomes" id="UP000308600"/>
    </source>
</evidence>
<dbReference type="EMBL" id="ML208374">
    <property type="protein sequence ID" value="TFK67509.1"/>
    <property type="molecule type" value="Genomic_DNA"/>
</dbReference>